<protein>
    <submittedName>
        <fullName evidence="2">Uncharacterized protein</fullName>
    </submittedName>
</protein>
<keyword evidence="3" id="KW-1185">Reference proteome</keyword>
<dbReference type="VEuPathDB" id="FungiDB:CLCR_07596"/>
<comment type="caution">
    <text evidence="2">The sequence shown here is derived from an EMBL/GenBank/DDBJ whole genome shotgun (WGS) entry which is preliminary data.</text>
</comment>
<dbReference type="EMBL" id="LGRB01000010">
    <property type="protein sequence ID" value="OCT49605.1"/>
    <property type="molecule type" value="Genomic_DNA"/>
</dbReference>
<evidence type="ECO:0000256" key="1">
    <source>
        <dbReference type="SAM" id="MobiDB-lite"/>
    </source>
</evidence>
<feature type="region of interest" description="Disordered" evidence="1">
    <location>
        <begin position="170"/>
        <end position="205"/>
    </location>
</feature>
<proteinExistence type="predicted"/>
<name>A0A1C1CM37_9EURO</name>
<evidence type="ECO:0000313" key="3">
    <source>
        <dbReference type="Proteomes" id="UP000094526"/>
    </source>
</evidence>
<dbReference type="Proteomes" id="UP000094526">
    <property type="component" value="Unassembled WGS sequence"/>
</dbReference>
<feature type="compositionally biased region" description="Acidic residues" evidence="1">
    <location>
        <begin position="174"/>
        <end position="185"/>
    </location>
</feature>
<dbReference type="AlphaFoldDB" id="A0A1C1CM37"/>
<feature type="compositionally biased region" description="Acidic residues" evidence="1">
    <location>
        <begin position="194"/>
        <end position="205"/>
    </location>
</feature>
<evidence type="ECO:0000313" key="2">
    <source>
        <dbReference type="EMBL" id="OCT49605.1"/>
    </source>
</evidence>
<sequence>MAAALPSIHTRVATAKYPASPSDTAQTAIFLTMVLDYTLHLRSVERPKDTQRLARENKTAQHFVALVVDDLLWPLVQQVAGEYRYPSEPAGKPWLLKDVLAQLEAQKPVPDVLLPADDIAEWQRDKFWDRIRLNLEYLTFAWSHETEASKRRLREGKDAYDRMMQVIANVYPAEDSDDSDEDAEGGAEGSENSTENEEDEESVSV</sequence>
<reference evidence="3" key="1">
    <citation type="submission" date="2015-07" db="EMBL/GenBank/DDBJ databases">
        <authorList>
            <person name="Teixeira M.M."/>
            <person name="Souza R.C."/>
            <person name="Almeida L.G."/>
            <person name="Vicente V.A."/>
            <person name="de Hoog S."/>
            <person name="Bocca A.L."/>
            <person name="de Almeida S.R."/>
            <person name="Vasconcelos A.T."/>
            <person name="Felipe M.S."/>
        </authorList>
    </citation>
    <scope>NUCLEOTIDE SEQUENCE [LARGE SCALE GENOMIC DNA]</scope>
    <source>
        <strain evidence="3">KSF</strain>
    </source>
</reference>
<accession>A0A1C1CM37</accession>
<organism evidence="2 3">
    <name type="scientific">Cladophialophora carrionii</name>
    <dbReference type="NCBI Taxonomy" id="86049"/>
    <lineage>
        <taxon>Eukaryota</taxon>
        <taxon>Fungi</taxon>
        <taxon>Dikarya</taxon>
        <taxon>Ascomycota</taxon>
        <taxon>Pezizomycotina</taxon>
        <taxon>Eurotiomycetes</taxon>
        <taxon>Chaetothyriomycetidae</taxon>
        <taxon>Chaetothyriales</taxon>
        <taxon>Herpotrichiellaceae</taxon>
        <taxon>Cladophialophora</taxon>
    </lineage>
</organism>
<dbReference type="OrthoDB" id="10452279at2759"/>
<gene>
    <name evidence="2" type="ORF">CLCR_07596</name>
</gene>